<evidence type="ECO:0000313" key="1">
    <source>
        <dbReference type="EMBL" id="SVA88960.1"/>
    </source>
</evidence>
<protein>
    <submittedName>
        <fullName evidence="1">Uncharacterized protein</fullName>
    </submittedName>
</protein>
<proteinExistence type="predicted"/>
<accession>A0A381ZI86</accession>
<dbReference type="AlphaFoldDB" id="A0A381ZI86"/>
<organism evidence="1">
    <name type="scientific">marine metagenome</name>
    <dbReference type="NCBI Taxonomy" id="408172"/>
    <lineage>
        <taxon>unclassified sequences</taxon>
        <taxon>metagenomes</taxon>
        <taxon>ecological metagenomes</taxon>
    </lineage>
</organism>
<name>A0A381ZI86_9ZZZZ</name>
<sequence length="58" mass="6689">MRSVQERNMLKGRLCILIFQQLIENICTVNSLKEKVSSTRALGNNGYYSLIHEIVLSY</sequence>
<gene>
    <name evidence="1" type="ORF">METZ01_LOCUS141814</name>
</gene>
<dbReference type="EMBL" id="UINC01021429">
    <property type="protein sequence ID" value="SVA88960.1"/>
    <property type="molecule type" value="Genomic_DNA"/>
</dbReference>
<reference evidence="1" key="1">
    <citation type="submission" date="2018-05" db="EMBL/GenBank/DDBJ databases">
        <authorList>
            <person name="Lanie J.A."/>
            <person name="Ng W.-L."/>
            <person name="Kazmierczak K.M."/>
            <person name="Andrzejewski T.M."/>
            <person name="Davidsen T.M."/>
            <person name="Wayne K.J."/>
            <person name="Tettelin H."/>
            <person name="Glass J.I."/>
            <person name="Rusch D."/>
            <person name="Podicherti R."/>
            <person name="Tsui H.-C.T."/>
            <person name="Winkler M.E."/>
        </authorList>
    </citation>
    <scope>NUCLEOTIDE SEQUENCE</scope>
</reference>